<feature type="domain" description="Gp5/Type VI secretion system Vgr protein OB-fold" evidence="2">
    <location>
        <begin position="19"/>
        <end position="86"/>
    </location>
</feature>
<protein>
    <submittedName>
        <fullName evidence="4">Phage baseplate assembly protein V</fullName>
    </submittedName>
</protein>
<dbReference type="Pfam" id="PF18715">
    <property type="entry name" value="Phage_spike"/>
    <property type="match status" value="1"/>
</dbReference>
<dbReference type="Gene3D" id="2.40.50.230">
    <property type="entry name" value="Gp5 N-terminal domain"/>
    <property type="match status" value="1"/>
</dbReference>
<dbReference type="InterPro" id="IPR040629">
    <property type="entry name" value="Phage_spike"/>
</dbReference>
<dbReference type="Proteomes" id="UP001164712">
    <property type="component" value="Chromosome"/>
</dbReference>
<sequence length="214" mass="22791">MNLLEEINETLRLIRNLIRIGTVTEIDLVAGKCRVQTGENITDWLQWLSARAGNTRTWFAPSVGEQVLIFSLGGELDAAFVLPGIFSDKFPAPSNSAEALHFTFSDGAVIEYEPKTGALKAVGIKSANVEATESITAKTKVVLVNASQKITLDTPTVECTHELIAKTLKVTEGGEMSGDVTHSGGSFTSNGIVVDDHKHGNVQSGGSQTKGTYG</sequence>
<evidence type="ECO:0000259" key="3">
    <source>
        <dbReference type="Pfam" id="PF18715"/>
    </source>
</evidence>
<dbReference type="InterPro" id="IPR037026">
    <property type="entry name" value="Vgr_OB-fold_dom_sf"/>
</dbReference>
<proteinExistence type="predicted"/>
<evidence type="ECO:0000313" key="4">
    <source>
        <dbReference type="EMBL" id="WAT01035.1"/>
    </source>
</evidence>
<evidence type="ECO:0000256" key="1">
    <source>
        <dbReference type="SAM" id="MobiDB-lite"/>
    </source>
</evidence>
<feature type="compositionally biased region" description="Polar residues" evidence="1">
    <location>
        <begin position="201"/>
        <end position="214"/>
    </location>
</feature>
<dbReference type="InterPro" id="IPR006531">
    <property type="entry name" value="Gp5/Vgr_OB"/>
</dbReference>
<dbReference type="RefSeq" id="WP_045049097.1">
    <property type="nucleotide sequence ID" value="NZ_CP114058.1"/>
</dbReference>
<feature type="region of interest" description="Disordered" evidence="1">
    <location>
        <begin position="175"/>
        <end position="214"/>
    </location>
</feature>
<accession>A0ABY7HNY1</accession>
<evidence type="ECO:0000313" key="5">
    <source>
        <dbReference type="Proteomes" id="UP001164712"/>
    </source>
</evidence>
<dbReference type="Gene3D" id="6.20.150.10">
    <property type="match status" value="1"/>
</dbReference>
<reference evidence="4" key="1">
    <citation type="submission" date="2022-12" db="EMBL/GenBank/DDBJ databases">
        <title>Complete genome sequence of an Australian strain of Rouxiella badensis DAR84756 and resolution of the R. badensis DSM100043 and R. chamberiensis DSM28324 genomes.</title>
        <authorList>
            <person name="Paul S."/>
            <person name="Anderson P.J."/>
            <person name="Maynard G."/>
            <person name="Dyall-Smith M."/>
            <person name="Kudinha T."/>
        </authorList>
    </citation>
    <scope>NUCLEOTIDE SEQUENCE</scope>
    <source>
        <strain evidence="4">DSM 28324</strain>
    </source>
</reference>
<organism evidence="4 5">
    <name type="scientific">Rouxiella chamberiensis</name>
    <dbReference type="NCBI Taxonomy" id="1513468"/>
    <lineage>
        <taxon>Bacteria</taxon>
        <taxon>Pseudomonadati</taxon>
        <taxon>Pseudomonadota</taxon>
        <taxon>Gammaproteobacteria</taxon>
        <taxon>Enterobacterales</taxon>
        <taxon>Yersiniaceae</taxon>
        <taxon>Rouxiella</taxon>
    </lineage>
</organism>
<dbReference type="Pfam" id="PF04717">
    <property type="entry name" value="Phage_base_V"/>
    <property type="match status" value="1"/>
</dbReference>
<gene>
    <name evidence="4" type="ORF">O1V66_20115</name>
</gene>
<feature type="domain" description="Phage spike trimer" evidence="3">
    <location>
        <begin position="139"/>
        <end position="190"/>
    </location>
</feature>
<evidence type="ECO:0000259" key="2">
    <source>
        <dbReference type="Pfam" id="PF04717"/>
    </source>
</evidence>
<dbReference type="NCBIfam" id="TIGR01644">
    <property type="entry name" value="phage_P2_V"/>
    <property type="match status" value="1"/>
</dbReference>
<name>A0ABY7HNY1_9GAMM</name>
<keyword evidence="5" id="KW-1185">Reference proteome</keyword>
<dbReference type="InterPro" id="IPR013046">
    <property type="entry name" value="GpV/Gp45"/>
</dbReference>
<dbReference type="EMBL" id="CP114058">
    <property type="protein sequence ID" value="WAT01035.1"/>
    <property type="molecule type" value="Genomic_DNA"/>
</dbReference>